<dbReference type="GO" id="GO:0051607">
    <property type="term" value="P:defense response to virus"/>
    <property type="evidence" value="ECO:0007669"/>
    <property type="project" value="UniProtKB-KW"/>
</dbReference>
<dbReference type="NCBIfam" id="TIGR01903">
    <property type="entry name" value="cas5_csm4"/>
    <property type="match status" value="1"/>
</dbReference>
<accession>A0A2Z4G8V3</accession>
<dbReference type="InterPro" id="IPR005510">
    <property type="entry name" value="Csm4"/>
</dbReference>
<protein>
    <recommendedName>
        <fullName evidence="2">CRISPR system Cms protein Csm4</fullName>
    </recommendedName>
</protein>
<evidence type="ECO:0000256" key="2">
    <source>
        <dbReference type="ARBA" id="ARBA00016109"/>
    </source>
</evidence>
<dbReference type="RefSeq" id="WP_111370781.1">
    <property type="nucleotide sequence ID" value="NZ_CP029480.1"/>
</dbReference>
<dbReference type="Proteomes" id="UP000249873">
    <property type="component" value="Chromosome"/>
</dbReference>
<keyword evidence="4" id="KW-0051">Antiviral defense</keyword>
<sequence>MDRTKVNIAKIFLEPYSRFHFGEYKIDHDLSLSDSSFFCHSDTLFSALINQCDRLNDDPDSFVEAFKEDEICISSVFYFFEKANCDPIYLLPKPVFIDKKVKISGAANKKQIQGVKFVSKAVWDKGFEYEKWNDIKSYVILQGNIVLTKEEYDQFGFNRNSALVKKNTRPKNQVRRPKKQARRKEDGIYYQTDVMVCSPAGVKAGIYFFYDVEDENTKRQFFNAVNVLCFSGLGGEQALLGRTPRKVPDFDQSLSFDSNKARLASISLFSPTDEAELAACTIYETSLRGGHKSGLSQNTDVVPMVMEGAEFTSSAKGCLVDLSLLPEKPIFRNGKVFLLPFESK</sequence>
<dbReference type="KEGG" id="als:DJ013_05670"/>
<evidence type="ECO:0000256" key="3">
    <source>
        <dbReference type="ARBA" id="ARBA00022884"/>
    </source>
</evidence>
<dbReference type="GO" id="GO:0003723">
    <property type="term" value="F:RNA binding"/>
    <property type="evidence" value="ECO:0007669"/>
    <property type="project" value="UniProtKB-KW"/>
</dbReference>
<evidence type="ECO:0000256" key="4">
    <source>
        <dbReference type="ARBA" id="ARBA00023118"/>
    </source>
</evidence>
<comment type="similarity">
    <text evidence="1">Belongs to the CRISPR-associated Csm4 family.</text>
</comment>
<evidence type="ECO:0000256" key="1">
    <source>
        <dbReference type="ARBA" id="ARBA00005772"/>
    </source>
</evidence>
<dbReference type="OrthoDB" id="597017at2"/>
<reference evidence="5 6" key="1">
    <citation type="submission" date="2018-05" db="EMBL/GenBank/DDBJ databases">
        <title>Complete genome sequence of Arcticibacterium luteifluviistationis SM1504T, a cytophagaceae bacterium isolated from Arctic surface seawater.</title>
        <authorList>
            <person name="Li Y."/>
            <person name="Qin Q.-L."/>
        </authorList>
    </citation>
    <scope>NUCLEOTIDE SEQUENCE [LARGE SCALE GENOMIC DNA]</scope>
    <source>
        <strain evidence="5 6">SM1504</strain>
    </source>
</reference>
<evidence type="ECO:0000313" key="5">
    <source>
        <dbReference type="EMBL" id="AWV97679.1"/>
    </source>
</evidence>
<dbReference type="EMBL" id="CP029480">
    <property type="protein sequence ID" value="AWV97679.1"/>
    <property type="molecule type" value="Genomic_DNA"/>
</dbReference>
<name>A0A2Z4G8V3_9BACT</name>
<keyword evidence="3" id="KW-0694">RNA-binding</keyword>
<dbReference type="AlphaFoldDB" id="A0A2Z4G8V3"/>
<proteinExistence type="inferred from homology"/>
<gene>
    <name evidence="5" type="ORF">DJ013_05670</name>
</gene>
<keyword evidence="6" id="KW-1185">Reference proteome</keyword>
<organism evidence="5 6">
    <name type="scientific">Arcticibacterium luteifluviistationis</name>
    <dbReference type="NCBI Taxonomy" id="1784714"/>
    <lineage>
        <taxon>Bacteria</taxon>
        <taxon>Pseudomonadati</taxon>
        <taxon>Bacteroidota</taxon>
        <taxon>Cytophagia</taxon>
        <taxon>Cytophagales</taxon>
        <taxon>Leadbetterellaceae</taxon>
        <taxon>Arcticibacterium</taxon>
    </lineage>
</organism>
<evidence type="ECO:0000313" key="6">
    <source>
        <dbReference type="Proteomes" id="UP000249873"/>
    </source>
</evidence>